<dbReference type="PANTHER" id="PTHR30026:SF21">
    <property type="entry name" value="SLR1270 PROTEIN"/>
    <property type="match status" value="1"/>
</dbReference>
<gene>
    <name evidence="10" type="ORF">AZI86_14540</name>
</gene>
<evidence type="ECO:0000256" key="3">
    <source>
        <dbReference type="ARBA" id="ARBA00022448"/>
    </source>
</evidence>
<dbReference type="Proteomes" id="UP000075320">
    <property type="component" value="Unassembled WGS sequence"/>
</dbReference>
<dbReference type="Gene3D" id="1.20.1600.10">
    <property type="entry name" value="Outer membrane efflux proteins (OEP)"/>
    <property type="match status" value="1"/>
</dbReference>
<evidence type="ECO:0000256" key="7">
    <source>
        <dbReference type="ARBA" id="ARBA00023237"/>
    </source>
</evidence>
<keyword evidence="6" id="KW-0472">Membrane</keyword>
<evidence type="ECO:0000256" key="5">
    <source>
        <dbReference type="ARBA" id="ARBA00022692"/>
    </source>
</evidence>
<proteinExistence type="inferred from homology"/>
<dbReference type="PANTHER" id="PTHR30026">
    <property type="entry name" value="OUTER MEMBRANE PROTEIN TOLC"/>
    <property type="match status" value="1"/>
</dbReference>
<feature type="coiled-coil region" evidence="8">
    <location>
        <begin position="193"/>
        <end position="220"/>
    </location>
</feature>
<dbReference type="GO" id="GO:0009279">
    <property type="term" value="C:cell outer membrane"/>
    <property type="evidence" value="ECO:0007669"/>
    <property type="project" value="UniProtKB-SubCell"/>
</dbReference>
<dbReference type="Pfam" id="PF02321">
    <property type="entry name" value="OEP"/>
    <property type="match status" value="2"/>
</dbReference>
<comment type="subcellular location">
    <subcellularLocation>
        <location evidence="1">Cell outer membrane</location>
    </subcellularLocation>
</comment>
<evidence type="ECO:0000256" key="4">
    <source>
        <dbReference type="ARBA" id="ARBA00022452"/>
    </source>
</evidence>
<comment type="similarity">
    <text evidence="2">Belongs to the outer membrane factor (OMF) (TC 1.B.17) family.</text>
</comment>
<keyword evidence="7" id="KW-0998">Cell outer membrane</keyword>
<reference evidence="10 11" key="1">
    <citation type="submission" date="2016-03" db="EMBL/GenBank/DDBJ databases">
        <authorList>
            <person name="Ploux O."/>
        </authorList>
    </citation>
    <scope>NUCLEOTIDE SEQUENCE [LARGE SCALE GENOMIC DNA]</scope>
    <source>
        <strain evidence="10 11">R0</strain>
    </source>
</reference>
<dbReference type="SUPFAM" id="SSF56954">
    <property type="entry name" value="Outer membrane efflux proteins (OEP)"/>
    <property type="match status" value="1"/>
</dbReference>
<dbReference type="InterPro" id="IPR051906">
    <property type="entry name" value="TolC-like"/>
</dbReference>
<sequence>MKLNTLTPLVILILCLNINLQALAQSETLTLQKAVDEALGHSPKVQKSESVFRETGWKKTESYAGFLPTLTASGSYLFDKKYALTDVNIGNGPLTIPQIVPTTNFLLTAQWSVFDGLRSMNRYWSAESFEESAKDDFDWTRFQVEREVVVLFYKALAAKELKAVAEQNVRALEDHLKDVRLYKKVGSATNLDVLRIEVQMSEAQSELLNATDNVDSTKARLSEALGEDKDIASVDGALPQLKSDLVSKLEKMNHEGRKDLKALQARAEGFRHQEDAAERFLVPQVSLFGQYQYYNNRDDRFDDYDKFRDAYQYGVMLTWNLFDGMSSISKSKQSIEQKYQAEKTLRQSELKAQRDFDFWKRKFVYFCSVYESRKNDIVKAEESVRLSREGQKVGARTNTDVLDAEAELYRAKAGAVNAQVGAIEAIVNLELSTGEKLVQFN</sequence>
<dbReference type="GO" id="GO:0015562">
    <property type="term" value="F:efflux transmembrane transporter activity"/>
    <property type="evidence" value="ECO:0007669"/>
    <property type="project" value="InterPro"/>
</dbReference>
<dbReference type="AlphaFoldDB" id="A0A150WJX6"/>
<comment type="caution">
    <text evidence="10">The sequence shown here is derived from an EMBL/GenBank/DDBJ whole genome shotgun (WGS) entry which is preliminary data.</text>
</comment>
<dbReference type="GO" id="GO:1990281">
    <property type="term" value="C:efflux pump complex"/>
    <property type="evidence" value="ECO:0007669"/>
    <property type="project" value="TreeGrafter"/>
</dbReference>
<keyword evidence="4" id="KW-1134">Transmembrane beta strand</keyword>
<keyword evidence="3" id="KW-0813">Transport</keyword>
<evidence type="ECO:0000313" key="10">
    <source>
        <dbReference type="EMBL" id="KYG64022.1"/>
    </source>
</evidence>
<dbReference type="GO" id="GO:0015288">
    <property type="term" value="F:porin activity"/>
    <property type="evidence" value="ECO:0007669"/>
    <property type="project" value="TreeGrafter"/>
</dbReference>
<evidence type="ECO:0000256" key="1">
    <source>
        <dbReference type="ARBA" id="ARBA00004442"/>
    </source>
</evidence>
<dbReference type="OrthoDB" id="5288402at2"/>
<evidence type="ECO:0000256" key="9">
    <source>
        <dbReference type="SAM" id="SignalP"/>
    </source>
</evidence>
<evidence type="ECO:0000256" key="8">
    <source>
        <dbReference type="SAM" id="Coils"/>
    </source>
</evidence>
<keyword evidence="9" id="KW-0732">Signal</keyword>
<keyword evidence="8" id="KW-0175">Coiled coil</keyword>
<keyword evidence="11" id="KW-1185">Reference proteome</keyword>
<dbReference type="RefSeq" id="WP_061835988.1">
    <property type="nucleotide sequence ID" value="NZ_LUKE01000003.1"/>
</dbReference>
<evidence type="ECO:0000256" key="2">
    <source>
        <dbReference type="ARBA" id="ARBA00007613"/>
    </source>
</evidence>
<evidence type="ECO:0000313" key="11">
    <source>
        <dbReference type="Proteomes" id="UP000075320"/>
    </source>
</evidence>
<evidence type="ECO:0000256" key="6">
    <source>
        <dbReference type="ARBA" id="ARBA00023136"/>
    </source>
</evidence>
<dbReference type="InterPro" id="IPR003423">
    <property type="entry name" value="OMP_efflux"/>
</dbReference>
<keyword evidence="5" id="KW-0812">Transmembrane</keyword>
<protein>
    <submittedName>
        <fullName evidence="10">Outer membrane secretion protein</fullName>
    </submittedName>
</protein>
<feature type="signal peptide" evidence="9">
    <location>
        <begin position="1"/>
        <end position="24"/>
    </location>
</feature>
<name>A0A150WJX6_BDEBC</name>
<organism evidence="10 11">
    <name type="scientific">Bdellovibrio bacteriovorus</name>
    <dbReference type="NCBI Taxonomy" id="959"/>
    <lineage>
        <taxon>Bacteria</taxon>
        <taxon>Pseudomonadati</taxon>
        <taxon>Bdellovibrionota</taxon>
        <taxon>Bdellovibrionia</taxon>
        <taxon>Bdellovibrionales</taxon>
        <taxon>Pseudobdellovibrionaceae</taxon>
        <taxon>Bdellovibrio</taxon>
    </lineage>
</organism>
<dbReference type="EMBL" id="LUKE01000003">
    <property type="protein sequence ID" value="KYG64022.1"/>
    <property type="molecule type" value="Genomic_DNA"/>
</dbReference>
<accession>A0A150WJX6</accession>
<feature type="chain" id="PRO_5007573040" evidence="9">
    <location>
        <begin position="25"/>
        <end position="441"/>
    </location>
</feature>